<evidence type="ECO:0000313" key="1">
    <source>
        <dbReference type="EMBL" id="KGQ29861.1"/>
    </source>
</evidence>
<name>A0A0A2Y522_9PAST</name>
<evidence type="ECO:0000313" key="2">
    <source>
        <dbReference type="Proteomes" id="UP000030526"/>
    </source>
</evidence>
<organism evidence="1 2">
    <name type="scientific">Gallibacterium anatis</name>
    <dbReference type="NCBI Taxonomy" id="750"/>
    <lineage>
        <taxon>Bacteria</taxon>
        <taxon>Pseudomonadati</taxon>
        <taxon>Pseudomonadota</taxon>
        <taxon>Gammaproteobacteria</taxon>
        <taxon>Pasteurellales</taxon>
        <taxon>Pasteurellaceae</taxon>
        <taxon>Gallibacterium</taxon>
    </lineage>
</organism>
<sequence length="59" mass="7030">MNTILISALTALIISLLVHWFTVTQVTKWFDNFFEEETKTLEKYAKDIEKIVKERLEKL</sequence>
<proteinExistence type="predicted"/>
<reference evidence="1 2" key="1">
    <citation type="submission" date="2014-08" db="EMBL/GenBank/DDBJ databases">
        <title>Chaperone-usher fimbriae in a diverse selection of Gallibacterium genomes.</title>
        <authorList>
            <person name="Kudirkiene E."/>
            <person name="Bager R.J."/>
            <person name="Johnson T.J."/>
            <person name="Bojesen A.M."/>
        </authorList>
    </citation>
    <scope>NUCLEOTIDE SEQUENCE [LARGE SCALE GENOMIC DNA]</scope>
    <source>
        <strain evidence="1 2">20558/3kl.</strain>
    </source>
</reference>
<accession>A0A0A2Y522</accession>
<dbReference type="AlphaFoldDB" id="A0A0A2Y522"/>
<dbReference type="RefSeq" id="WP_039081970.1">
    <property type="nucleotide sequence ID" value="NZ_JPXR01000037.1"/>
</dbReference>
<dbReference type="Proteomes" id="UP000030526">
    <property type="component" value="Unassembled WGS sequence"/>
</dbReference>
<protein>
    <submittedName>
        <fullName evidence="1">Uncharacterized protein</fullName>
    </submittedName>
</protein>
<gene>
    <name evidence="1" type="ORF">JP32_10180</name>
</gene>
<dbReference type="EMBL" id="JPXS01000060">
    <property type="protein sequence ID" value="KGQ29861.1"/>
    <property type="molecule type" value="Genomic_DNA"/>
</dbReference>
<comment type="caution">
    <text evidence="1">The sequence shown here is derived from an EMBL/GenBank/DDBJ whole genome shotgun (WGS) entry which is preliminary data.</text>
</comment>